<dbReference type="InterPro" id="IPR029063">
    <property type="entry name" value="SAM-dependent_MTases_sf"/>
</dbReference>
<organism evidence="10 11">
    <name type="scientific">Thiomicrorhabdus marina</name>
    <dbReference type="NCBI Taxonomy" id="2818442"/>
    <lineage>
        <taxon>Bacteria</taxon>
        <taxon>Pseudomonadati</taxon>
        <taxon>Pseudomonadota</taxon>
        <taxon>Gammaproteobacteria</taxon>
        <taxon>Thiotrichales</taxon>
        <taxon>Piscirickettsiaceae</taxon>
        <taxon>Thiomicrorhabdus</taxon>
    </lineage>
</organism>
<evidence type="ECO:0000256" key="2">
    <source>
        <dbReference type="ARBA" id="ARBA00011900"/>
    </source>
</evidence>
<dbReference type="Gene3D" id="1.20.1260.30">
    <property type="match status" value="1"/>
</dbReference>
<dbReference type="PANTHER" id="PTHR42933">
    <property type="entry name" value="SLR6095 PROTEIN"/>
    <property type="match status" value="1"/>
</dbReference>
<evidence type="ECO:0000259" key="8">
    <source>
        <dbReference type="Pfam" id="PF02384"/>
    </source>
</evidence>
<sequence>MLQNNPELKTKIDQLWNKFWSGGISNPLTAIEQITYLLFMKRLDEQDLKRQADAEWMDESYTSKFEGQWIPPEYRARREESDTDADWEKKLEEEKKHQIEKSTLRWSEFKRMQAEEMLKHVQRKVFPFLKDLNGAESNFTHHMKNAVFIILKPALLVEAVKTIDEIFVVMERDSQEKGQAFQDIQGDVYEMLLSEIATAGKNGQFRTPRHIIKLLADLVQPQLGHKIADPACGSGGFLLGAYQYIVTQLALKAGAKNLVPDEDGFVRTSLAAGLTEKAQAILSSSLWGYDIDSTMVRMGLMNLMMHGIDDPNIDYKDTLSKSYNQEAEYDIIMANPPFTGSIDKGDINQNLQLSTTKSELLFVENIYRLLKKGGTAGVVVPQGVLFGSSKAFRDLRKILIESCDLKAVITLPSGVFKPYAGVSTAILLFTKVWGPSDKVTQPATENVWFYEMTSDGYSLDDKRSKQDGYGDLQDIVEKYRTRDAAKDTNRRAKFFMVPRIEIEGEGYDLSLSRYKEDVFEEVHYDAPSVILDRLIQAEVGGLDDVGLSNVQSGIVHDLLELKGIIG</sequence>
<proteinExistence type="inferred from homology"/>
<keyword evidence="4" id="KW-0808">Transferase</keyword>
<dbReference type="Pfam" id="PF02384">
    <property type="entry name" value="N6_Mtase"/>
    <property type="match status" value="1"/>
</dbReference>
<evidence type="ECO:0000256" key="3">
    <source>
        <dbReference type="ARBA" id="ARBA00022603"/>
    </source>
</evidence>
<accession>A0ABS3Q1L3</accession>
<dbReference type="SUPFAM" id="SSF53335">
    <property type="entry name" value="S-adenosyl-L-methionine-dependent methyltransferases"/>
    <property type="match status" value="1"/>
</dbReference>
<protein>
    <recommendedName>
        <fullName evidence="2">site-specific DNA-methyltransferase (adenine-specific)</fullName>
        <ecNumber evidence="2">2.1.1.72</ecNumber>
    </recommendedName>
</protein>
<evidence type="ECO:0000256" key="4">
    <source>
        <dbReference type="ARBA" id="ARBA00022679"/>
    </source>
</evidence>
<dbReference type="PANTHER" id="PTHR42933:SF3">
    <property type="entry name" value="TYPE I RESTRICTION ENZYME MJAVIII METHYLASE SUBUNIT"/>
    <property type="match status" value="1"/>
</dbReference>
<dbReference type="RefSeq" id="WP_208146695.1">
    <property type="nucleotide sequence ID" value="NZ_JAGETV010000002.1"/>
</dbReference>
<evidence type="ECO:0000256" key="6">
    <source>
        <dbReference type="ARBA" id="ARBA00022747"/>
    </source>
</evidence>
<name>A0ABS3Q1L3_9GAMM</name>
<dbReference type="Proteomes" id="UP000664835">
    <property type="component" value="Unassembled WGS sequence"/>
</dbReference>
<gene>
    <name evidence="10" type="ORF">J3998_01335</name>
</gene>
<reference evidence="10 11" key="1">
    <citation type="submission" date="2021-03" db="EMBL/GenBank/DDBJ databases">
        <title>Thiomicrorhabdus sp.nov.,novel sulfur-oxidizing bacteria isolated from coastal sediment.</title>
        <authorList>
            <person name="Liu X."/>
        </authorList>
    </citation>
    <scope>NUCLEOTIDE SEQUENCE [LARGE SCALE GENOMIC DNA]</scope>
    <source>
        <strain evidence="10 11">6S2-11</strain>
    </source>
</reference>
<dbReference type="InterPro" id="IPR038333">
    <property type="entry name" value="T1MK-like_N_sf"/>
</dbReference>
<dbReference type="EMBL" id="JAGETV010000002">
    <property type="protein sequence ID" value="MBO1926204.1"/>
    <property type="molecule type" value="Genomic_DNA"/>
</dbReference>
<comment type="similarity">
    <text evidence="1">Belongs to the N(4)/N(6)-methyltransferase family.</text>
</comment>
<evidence type="ECO:0000256" key="1">
    <source>
        <dbReference type="ARBA" id="ARBA00006594"/>
    </source>
</evidence>
<evidence type="ECO:0000313" key="10">
    <source>
        <dbReference type="EMBL" id="MBO1926204.1"/>
    </source>
</evidence>
<evidence type="ECO:0000259" key="9">
    <source>
        <dbReference type="Pfam" id="PF12161"/>
    </source>
</evidence>
<keyword evidence="5" id="KW-0949">S-adenosyl-L-methionine</keyword>
<dbReference type="Gene3D" id="3.40.50.150">
    <property type="entry name" value="Vaccinia Virus protein VP39"/>
    <property type="match status" value="1"/>
</dbReference>
<dbReference type="GO" id="GO:0008168">
    <property type="term" value="F:methyltransferase activity"/>
    <property type="evidence" value="ECO:0007669"/>
    <property type="project" value="UniProtKB-KW"/>
</dbReference>
<comment type="catalytic activity">
    <reaction evidence="7">
        <text>a 2'-deoxyadenosine in DNA + S-adenosyl-L-methionine = an N(6)-methyl-2'-deoxyadenosine in DNA + S-adenosyl-L-homocysteine + H(+)</text>
        <dbReference type="Rhea" id="RHEA:15197"/>
        <dbReference type="Rhea" id="RHEA-COMP:12418"/>
        <dbReference type="Rhea" id="RHEA-COMP:12419"/>
        <dbReference type="ChEBI" id="CHEBI:15378"/>
        <dbReference type="ChEBI" id="CHEBI:57856"/>
        <dbReference type="ChEBI" id="CHEBI:59789"/>
        <dbReference type="ChEBI" id="CHEBI:90615"/>
        <dbReference type="ChEBI" id="CHEBI:90616"/>
        <dbReference type="EC" id="2.1.1.72"/>
    </reaction>
</comment>
<evidence type="ECO:0000256" key="5">
    <source>
        <dbReference type="ARBA" id="ARBA00022691"/>
    </source>
</evidence>
<evidence type="ECO:0000313" key="11">
    <source>
        <dbReference type="Proteomes" id="UP000664835"/>
    </source>
</evidence>
<dbReference type="PRINTS" id="PR00507">
    <property type="entry name" value="N12N6MTFRASE"/>
</dbReference>
<comment type="caution">
    <text evidence="10">The sequence shown here is derived from an EMBL/GenBank/DDBJ whole genome shotgun (WGS) entry which is preliminary data.</text>
</comment>
<dbReference type="Pfam" id="PF12161">
    <property type="entry name" value="HsdM_N"/>
    <property type="match status" value="1"/>
</dbReference>
<dbReference type="EC" id="2.1.1.72" evidence="2"/>
<keyword evidence="3 10" id="KW-0489">Methyltransferase</keyword>
<feature type="domain" description="N6 adenine-specific DNA methyltransferase N-terminal" evidence="9">
    <location>
        <begin position="8"/>
        <end position="163"/>
    </location>
</feature>
<dbReference type="InterPro" id="IPR051537">
    <property type="entry name" value="DNA_Adenine_Mtase"/>
</dbReference>
<dbReference type="GO" id="GO:0032259">
    <property type="term" value="P:methylation"/>
    <property type="evidence" value="ECO:0007669"/>
    <property type="project" value="UniProtKB-KW"/>
</dbReference>
<keyword evidence="11" id="KW-1185">Reference proteome</keyword>
<dbReference type="InterPro" id="IPR003356">
    <property type="entry name" value="DNA_methylase_A-5"/>
</dbReference>
<keyword evidence="6" id="KW-0680">Restriction system</keyword>
<evidence type="ECO:0000256" key="7">
    <source>
        <dbReference type="ARBA" id="ARBA00047942"/>
    </source>
</evidence>
<dbReference type="InterPro" id="IPR022749">
    <property type="entry name" value="D12N6_MeTrfase_N"/>
</dbReference>
<feature type="domain" description="DNA methylase adenine-specific" evidence="8">
    <location>
        <begin position="182"/>
        <end position="516"/>
    </location>
</feature>